<dbReference type="RefSeq" id="WP_143919241.1">
    <property type="nucleotide sequence ID" value="NZ_CANMIK010000144.1"/>
</dbReference>
<protein>
    <submittedName>
        <fullName evidence="2">Uncharacterized protein</fullName>
    </submittedName>
</protein>
<evidence type="ECO:0000313" key="3">
    <source>
        <dbReference type="Proteomes" id="UP000318833"/>
    </source>
</evidence>
<sequence length="176" mass="19759">MELKEEKIITNLNIDENNSADKVLLEASNKIIEKIQERFANSYEIVSEEFKSPDKDWSREIKVSRGNKVGSVIDLNWTKDMPTKLEIDVTKSSKIGRILIYTIGISFLLLGAYMGMNDIEPLAFLPGYKLAAGLGGLIALIPAAILIFILQKMIITKKDNEESNKLVQDIQKEIMG</sequence>
<proteinExistence type="predicted"/>
<feature type="transmembrane region" description="Helical" evidence="1">
    <location>
        <begin position="128"/>
        <end position="150"/>
    </location>
</feature>
<dbReference type="AlphaFoldDB" id="A0A554VA56"/>
<evidence type="ECO:0000313" key="2">
    <source>
        <dbReference type="EMBL" id="TSE02544.1"/>
    </source>
</evidence>
<organism evidence="2 3">
    <name type="scientific">Aquimarina algiphila</name>
    <dbReference type="NCBI Taxonomy" id="2047982"/>
    <lineage>
        <taxon>Bacteria</taxon>
        <taxon>Pseudomonadati</taxon>
        <taxon>Bacteroidota</taxon>
        <taxon>Flavobacteriia</taxon>
        <taxon>Flavobacteriales</taxon>
        <taxon>Flavobacteriaceae</taxon>
        <taxon>Aquimarina</taxon>
    </lineage>
</organism>
<evidence type="ECO:0000256" key="1">
    <source>
        <dbReference type="SAM" id="Phobius"/>
    </source>
</evidence>
<name>A0A554VA56_9FLAO</name>
<keyword evidence="1" id="KW-0472">Membrane</keyword>
<comment type="caution">
    <text evidence="2">The sequence shown here is derived from an EMBL/GenBank/DDBJ whole genome shotgun (WGS) entry which is preliminary data.</text>
</comment>
<dbReference type="OrthoDB" id="1160924at2"/>
<reference evidence="2 3" key="1">
    <citation type="submission" date="2019-07" db="EMBL/GenBank/DDBJ databases">
        <title>The draft genome sequence of Aquimarina algiphila M91.</title>
        <authorList>
            <person name="Meng X."/>
        </authorList>
    </citation>
    <scope>NUCLEOTIDE SEQUENCE [LARGE SCALE GENOMIC DNA]</scope>
    <source>
        <strain evidence="2 3">M91</strain>
    </source>
</reference>
<feature type="transmembrane region" description="Helical" evidence="1">
    <location>
        <begin position="98"/>
        <end position="116"/>
    </location>
</feature>
<keyword evidence="1" id="KW-0812">Transmembrane</keyword>
<accession>A0A554VA56</accession>
<dbReference type="Proteomes" id="UP000318833">
    <property type="component" value="Unassembled WGS sequence"/>
</dbReference>
<keyword evidence="1" id="KW-1133">Transmembrane helix</keyword>
<dbReference type="EMBL" id="VLNR01000159">
    <property type="protein sequence ID" value="TSE02544.1"/>
    <property type="molecule type" value="Genomic_DNA"/>
</dbReference>
<gene>
    <name evidence="2" type="ORF">FOF46_30775</name>
</gene>
<keyword evidence="3" id="KW-1185">Reference proteome</keyword>